<evidence type="ECO:0000256" key="3">
    <source>
        <dbReference type="ARBA" id="ARBA00022525"/>
    </source>
</evidence>
<dbReference type="Gene3D" id="2.40.480.10">
    <property type="entry name" value="Allene oxide cyclase-like"/>
    <property type="match status" value="1"/>
</dbReference>
<evidence type="ECO:0000256" key="1">
    <source>
        <dbReference type="ARBA" id="ARBA00010746"/>
    </source>
</evidence>
<dbReference type="GO" id="GO:0048046">
    <property type="term" value="C:apoplast"/>
    <property type="evidence" value="ECO:0007669"/>
    <property type="project" value="UniProtKB-SubCell"/>
</dbReference>
<dbReference type="GO" id="GO:0009699">
    <property type="term" value="P:phenylpropanoid biosynthetic process"/>
    <property type="evidence" value="ECO:0007669"/>
    <property type="project" value="UniProtKB-ARBA"/>
</dbReference>
<dbReference type="EMBL" id="OX459122">
    <property type="protein sequence ID" value="CAI9106376.1"/>
    <property type="molecule type" value="Genomic_DNA"/>
</dbReference>
<feature type="signal peptide" evidence="4">
    <location>
        <begin position="1"/>
        <end position="30"/>
    </location>
</feature>
<keyword evidence="4" id="KW-0732">Signal</keyword>
<dbReference type="AlphaFoldDB" id="A0AAV1DET5"/>
<proteinExistence type="inferred from homology"/>
<protein>
    <recommendedName>
        <fullName evidence="4">Dirigent protein</fullName>
    </recommendedName>
</protein>
<keyword evidence="4" id="KW-0052">Apoplast</keyword>
<dbReference type="Pfam" id="PF03018">
    <property type="entry name" value="Dirigent"/>
    <property type="match status" value="1"/>
</dbReference>
<evidence type="ECO:0000313" key="5">
    <source>
        <dbReference type="EMBL" id="CAI9106376.1"/>
    </source>
</evidence>
<organism evidence="5 6">
    <name type="scientific">Oldenlandia corymbosa var. corymbosa</name>
    <dbReference type="NCBI Taxonomy" id="529605"/>
    <lineage>
        <taxon>Eukaryota</taxon>
        <taxon>Viridiplantae</taxon>
        <taxon>Streptophyta</taxon>
        <taxon>Embryophyta</taxon>
        <taxon>Tracheophyta</taxon>
        <taxon>Spermatophyta</taxon>
        <taxon>Magnoliopsida</taxon>
        <taxon>eudicotyledons</taxon>
        <taxon>Gunneridae</taxon>
        <taxon>Pentapetalae</taxon>
        <taxon>asterids</taxon>
        <taxon>lamiids</taxon>
        <taxon>Gentianales</taxon>
        <taxon>Rubiaceae</taxon>
        <taxon>Rubioideae</taxon>
        <taxon>Spermacoceae</taxon>
        <taxon>Hedyotis-Oldenlandia complex</taxon>
        <taxon>Oldenlandia</taxon>
    </lineage>
</organism>
<keyword evidence="3 4" id="KW-0964">Secreted</keyword>
<dbReference type="InterPro" id="IPR044859">
    <property type="entry name" value="Allene_oxi_cyc_Dirigent"/>
</dbReference>
<keyword evidence="6" id="KW-1185">Reference proteome</keyword>
<evidence type="ECO:0000256" key="4">
    <source>
        <dbReference type="RuleBase" id="RU363099"/>
    </source>
</evidence>
<dbReference type="InterPro" id="IPR004265">
    <property type="entry name" value="Dirigent"/>
</dbReference>
<gene>
    <name evidence="5" type="ORF">OLC1_LOCUS14884</name>
</gene>
<comment type="subunit">
    <text evidence="2 4">Homodimer.</text>
</comment>
<name>A0AAV1DET5_OLDCO</name>
<comment type="subcellular location">
    <subcellularLocation>
        <location evidence="4">Secreted</location>
        <location evidence="4">Extracellular space</location>
        <location evidence="4">Apoplast</location>
    </subcellularLocation>
</comment>
<comment type="function">
    <text evidence="4">Dirigent proteins impart stereoselectivity on the phenoxy radical-coupling reaction, yielding optically active lignans from two molecules of coniferyl alcohol in the biosynthesis of lignans, flavonolignans, and alkaloids and thus plays a central role in plant secondary metabolism.</text>
</comment>
<reference evidence="5" key="1">
    <citation type="submission" date="2023-03" db="EMBL/GenBank/DDBJ databases">
        <authorList>
            <person name="Julca I."/>
        </authorList>
    </citation>
    <scope>NUCLEOTIDE SEQUENCE</scope>
</reference>
<dbReference type="PANTHER" id="PTHR21495">
    <property type="entry name" value="NUCLEOPORIN-RELATED"/>
    <property type="match status" value="1"/>
</dbReference>
<feature type="chain" id="PRO_5043098911" description="Dirigent protein" evidence="4">
    <location>
        <begin position="31"/>
        <end position="182"/>
    </location>
</feature>
<dbReference type="Proteomes" id="UP001161247">
    <property type="component" value="Chromosome 5"/>
</dbReference>
<accession>A0AAV1DET5</accession>
<evidence type="ECO:0000313" key="6">
    <source>
        <dbReference type="Proteomes" id="UP001161247"/>
    </source>
</evidence>
<comment type="similarity">
    <text evidence="1 4">Belongs to the plant dirigent protein family.</text>
</comment>
<evidence type="ECO:0000256" key="2">
    <source>
        <dbReference type="ARBA" id="ARBA00011738"/>
    </source>
</evidence>
<sequence length="182" mass="19837">MAPNSSLSSSLSIKLCFTFMLAFLALSATAKPRPPCKEKKLTLYAQDIAVGAPNATNMIVAGPGNWTFGTIIVVEDRVTERVSNNSRLVGKLQGFYVTASRDSQSVNIYVSLAFTTGAFNGSTLEIQGRSLKLAKVREYAIIGGTGKFRFATGYVTFETIFLDQTTLYNIERVNLTVVYGCY</sequence>